<keyword evidence="3" id="KW-0227">DNA damage</keyword>
<dbReference type="Pfam" id="PF02586">
    <property type="entry name" value="SRAP"/>
    <property type="match status" value="1"/>
</dbReference>
<dbReference type="Gene3D" id="3.90.1680.10">
    <property type="entry name" value="SOS response associated peptidase-like"/>
    <property type="match status" value="1"/>
</dbReference>
<dbReference type="Proteomes" id="UP001056132">
    <property type="component" value="Chromosome 2"/>
</dbReference>
<evidence type="ECO:0000256" key="5">
    <source>
        <dbReference type="ARBA" id="ARBA00023124"/>
    </source>
</evidence>
<keyword evidence="5" id="KW-0190">Covalent protein-DNA linkage</keyword>
<gene>
    <name evidence="10" type="ORF">FGG12_05190</name>
    <name evidence="11" type="ORF">M5D45_25580</name>
</gene>
<keyword evidence="12" id="KW-1185">Reference proteome</keyword>
<reference evidence="11" key="2">
    <citation type="journal article" date="2022" name="Microbiol. Resour. Announc.">
        <title>Genome Sequence of Cupriavidus campinensis Strain G5, a Member of a Bacterial Consortium Capable of Polyethylene Degradation.</title>
        <authorList>
            <person name="Schneider B."/>
            <person name="Pfeiffer F."/>
            <person name="Dyall-Smith M."/>
            <person name="Kunte H.J."/>
        </authorList>
    </citation>
    <scope>NUCLEOTIDE SEQUENCE</scope>
    <source>
        <strain evidence="11">G5</strain>
    </source>
</reference>
<feature type="compositionally biased region" description="Low complexity" evidence="9">
    <location>
        <begin position="207"/>
        <end position="223"/>
    </location>
</feature>
<keyword evidence="7" id="KW-0456">Lyase</keyword>
<dbReference type="RefSeq" id="WP_144196566.1">
    <property type="nucleotide sequence ID" value="NZ_CAJPVH010000005.1"/>
</dbReference>
<dbReference type="EMBL" id="CP097331">
    <property type="protein sequence ID" value="URF06476.1"/>
    <property type="molecule type" value="Genomic_DNA"/>
</dbReference>
<keyword evidence="2 8" id="KW-0645">Protease</keyword>
<evidence type="ECO:0000313" key="11">
    <source>
        <dbReference type="EMBL" id="URF06476.1"/>
    </source>
</evidence>
<dbReference type="Proteomes" id="UP000318943">
    <property type="component" value="Unassembled WGS sequence"/>
</dbReference>
<dbReference type="EMBL" id="VCIZ01000002">
    <property type="protein sequence ID" value="TSP13873.1"/>
    <property type="molecule type" value="Genomic_DNA"/>
</dbReference>
<reference evidence="10 12" key="1">
    <citation type="submission" date="2019-05" db="EMBL/GenBank/DDBJ databases">
        <title>Whole genome sequence analysis of Cupriavidus campinensis S14E4C strain.</title>
        <authorList>
            <person name="Abbaszade G."/>
            <person name="Szabo A."/>
            <person name="Toumi M."/>
            <person name="Toth E."/>
        </authorList>
    </citation>
    <scope>NUCLEOTIDE SEQUENCE [LARGE SCALE GENOMIC DNA]</scope>
    <source>
        <strain evidence="10 12">S14E4C</strain>
    </source>
</reference>
<organism evidence="11 13">
    <name type="scientific">Cupriavidus campinensis</name>
    <dbReference type="NCBI Taxonomy" id="151783"/>
    <lineage>
        <taxon>Bacteria</taxon>
        <taxon>Pseudomonadati</taxon>
        <taxon>Pseudomonadota</taxon>
        <taxon>Betaproteobacteria</taxon>
        <taxon>Burkholderiales</taxon>
        <taxon>Burkholderiaceae</taxon>
        <taxon>Cupriavidus</taxon>
    </lineage>
</organism>
<evidence type="ECO:0000256" key="1">
    <source>
        <dbReference type="ARBA" id="ARBA00008136"/>
    </source>
</evidence>
<evidence type="ECO:0000256" key="4">
    <source>
        <dbReference type="ARBA" id="ARBA00022801"/>
    </source>
</evidence>
<dbReference type="InterPro" id="IPR036590">
    <property type="entry name" value="SRAP-like"/>
</dbReference>
<evidence type="ECO:0000256" key="9">
    <source>
        <dbReference type="SAM" id="MobiDB-lite"/>
    </source>
</evidence>
<dbReference type="GO" id="GO:0106300">
    <property type="term" value="P:protein-DNA covalent cross-linking repair"/>
    <property type="evidence" value="ECO:0007669"/>
    <property type="project" value="InterPro"/>
</dbReference>
<sequence length="236" mass="25942">MCVNYAPIQRQVLRDIFGVEPPARLWADEAWPDTLAPIVTGSDAGRACALASFSMVPKRRIPAGTRYFPTANARTETVGTLKSFARFWKAGQLALIPASAFYEYAYPEAGTPERPGKPVRWKLWLPDAPGFGIAGLWRAWPDDTLSFTMLTVNADAHPLLSRMHRPGTEKRSVVIVPEADWDDWLRCRDPEVARTFLRLYPAERMAGAPAPMPPAAGKAAPESAPEPPAPESGSLF</sequence>
<dbReference type="PANTHER" id="PTHR13604:SF0">
    <property type="entry name" value="ABASIC SITE PROCESSING PROTEIN HMCES"/>
    <property type="match status" value="1"/>
</dbReference>
<feature type="region of interest" description="Disordered" evidence="9">
    <location>
        <begin position="207"/>
        <end position="236"/>
    </location>
</feature>
<name>A0AAE9L4B5_9BURK</name>
<dbReference type="AlphaFoldDB" id="A0AAE9L4B5"/>
<protein>
    <recommendedName>
        <fullName evidence="8">Abasic site processing protein</fullName>
        <ecNumber evidence="8">3.4.-.-</ecNumber>
    </recommendedName>
</protein>
<keyword evidence="4 8" id="KW-0378">Hydrolase</keyword>
<evidence type="ECO:0000313" key="12">
    <source>
        <dbReference type="Proteomes" id="UP000318943"/>
    </source>
</evidence>
<dbReference type="GO" id="GO:0006508">
    <property type="term" value="P:proteolysis"/>
    <property type="evidence" value="ECO:0007669"/>
    <property type="project" value="UniProtKB-KW"/>
</dbReference>
<dbReference type="GO" id="GO:0008233">
    <property type="term" value="F:peptidase activity"/>
    <property type="evidence" value="ECO:0007669"/>
    <property type="project" value="UniProtKB-KW"/>
</dbReference>
<dbReference type="SUPFAM" id="SSF143081">
    <property type="entry name" value="BB1717-like"/>
    <property type="match status" value="1"/>
</dbReference>
<evidence type="ECO:0000313" key="10">
    <source>
        <dbReference type="EMBL" id="TSP13873.1"/>
    </source>
</evidence>
<dbReference type="InterPro" id="IPR003738">
    <property type="entry name" value="SRAP"/>
</dbReference>
<dbReference type="GO" id="GO:0003697">
    <property type="term" value="F:single-stranded DNA binding"/>
    <property type="evidence" value="ECO:0007669"/>
    <property type="project" value="InterPro"/>
</dbReference>
<dbReference type="PANTHER" id="PTHR13604">
    <property type="entry name" value="DC12-RELATED"/>
    <property type="match status" value="1"/>
</dbReference>
<dbReference type="EC" id="3.4.-.-" evidence="8"/>
<evidence type="ECO:0000313" key="13">
    <source>
        <dbReference type="Proteomes" id="UP001056132"/>
    </source>
</evidence>
<proteinExistence type="inferred from homology"/>
<reference evidence="11" key="3">
    <citation type="submission" date="2022-05" db="EMBL/GenBank/DDBJ databases">
        <authorList>
            <person name="Kunte H.-J."/>
        </authorList>
    </citation>
    <scope>NUCLEOTIDE SEQUENCE</scope>
    <source>
        <strain evidence="11">G5</strain>
    </source>
</reference>
<dbReference type="KEGG" id="ccam:M5D45_25580"/>
<dbReference type="GO" id="GO:0016829">
    <property type="term" value="F:lyase activity"/>
    <property type="evidence" value="ECO:0007669"/>
    <property type="project" value="UniProtKB-KW"/>
</dbReference>
<evidence type="ECO:0000256" key="2">
    <source>
        <dbReference type="ARBA" id="ARBA00022670"/>
    </source>
</evidence>
<accession>A0AAE9L4B5</accession>
<evidence type="ECO:0000256" key="6">
    <source>
        <dbReference type="ARBA" id="ARBA00023125"/>
    </source>
</evidence>
<evidence type="ECO:0000256" key="8">
    <source>
        <dbReference type="RuleBase" id="RU364100"/>
    </source>
</evidence>
<evidence type="ECO:0000256" key="7">
    <source>
        <dbReference type="ARBA" id="ARBA00023239"/>
    </source>
</evidence>
<evidence type="ECO:0000256" key="3">
    <source>
        <dbReference type="ARBA" id="ARBA00022763"/>
    </source>
</evidence>
<comment type="similarity">
    <text evidence="1 8">Belongs to the SOS response-associated peptidase family.</text>
</comment>
<keyword evidence="6" id="KW-0238">DNA-binding</keyword>